<dbReference type="GeneID" id="70295920"/>
<protein>
    <submittedName>
        <fullName evidence="3">Uncharacterized protein</fullName>
    </submittedName>
</protein>
<feature type="compositionally biased region" description="Basic and acidic residues" evidence="2">
    <location>
        <begin position="197"/>
        <end position="207"/>
    </location>
</feature>
<dbReference type="RefSeq" id="XP_046118370.1">
    <property type="nucleotide sequence ID" value="XM_046265017.1"/>
</dbReference>
<feature type="region of interest" description="Disordered" evidence="2">
    <location>
        <begin position="301"/>
        <end position="330"/>
    </location>
</feature>
<accession>A0A9P8CR80</accession>
<keyword evidence="4" id="KW-1185">Reference proteome</keyword>
<organism evidence="3 4">
    <name type="scientific">Emericellopsis atlantica</name>
    <dbReference type="NCBI Taxonomy" id="2614577"/>
    <lineage>
        <taxon>Eukaryota</taxon>
        <taxon>Fungi</taxon>
        <taxon>Dikarya</taxon>
        <taxon>Ascomycota</taxon>
        <taxon>Pezizomycotina</taxon>
        <taxon>Sordariomycetes</taxon>
        <taxon>Hypocreomycetidae</taxon>
        <taxon>Hypocreales</taxon>
        <taxon>Bionectriaceae</taxon>
        <taxon>Emericellopsis</taxon>
    </lineage>
</organism>
<feature type="compositionally biased region" description="Polar residues" evidence="2">
    <location>
        <begin position="500"/>
        <end position="516"/>
    </location>
</feature>
<evidence type="ECO:0000313" key="3">
    <source>
        <dbReference type="EMBL" id="KAG9254446.1"/>
    </source>
</evidence>
<evidence type="ECO:0000256" key="2">
    <source>
        <dbReference type="SAM" id="MobiDB-lite"/>
    </source>
</evidence>
<keyword evidence="1" id="KW-0175">Coiled coil</keyword>
<dbReference type="EMBL" id="MU251254">
    <property type="protein sequence ID" value="KAG9254446.1"/>
    <property type="molecule type" value="Genomic_DNA"/>
</dbReference>
<feature type="compositionally biased region" description="Polar residues" evidence="2">
    <location>
        <begin position="669"/>
        <end position="681"/>
    </location>
</feature>
<reference evidence="3" key="1">
    <citation type="journal article" date="2021" name="IMA Fungus">
        <title>Genomic characterization of three marine fungi, including Emericellopsis atlantica sp. nov. with signatures of a generalist lifestyle and marine biomass degradation.</title>
        <authorList>
            <person name="Hagestad O.C."/>
            <person name="Hou L."/>
            <person name="Andersen J.H."/>
            <person name="Hansen E.H."/>
            <person name="Altermark B."/>
            <person name="Li C."/>
            <person name="Kuhnert E."/>
            <person name="Cox R.J."/>
            <person name="Crous P.W."/>
            <person name="Spatafora J.W."/>
            <person name="Lail K."/>
            <person name="Amirebrahimi M."/>
            <person name="Lipzen A."/>
            <person name="Pangilinan J."/>
            <person name="Andreopoulos W."/>
            <person name="Hayes R.D."/>
            <person name="Ng V."/>
            <person name="Grigoriev I.V."/>
            <person name="Jackson S.A."/>
            <person name="Sutton T.D.S."/>
            <person name="Dobson A.D.W."/>
            <person name="Rama T."/>
        </authorList>
    </citation>
    <scope>NUCLEOTIDE SEQUENCE</scope>
    <source>
        <strain evidence="3">TS7</strain>
    </source>
</reference>
<evidence type="ECO:0000256" key="1">
    <source>
        <dbReference type="SAM" id="Coils"/>
    </source>
</evidence>
<name>A0A9P8CR80_9HYPO</name>
<feature type="region of interest" description="Disordered" evidence="2">
    <location>
        <begin position="146"/>
        <end position="207"/>
    </location>
</feature>
<feature type="region of interest" description="Disordered" evidence="2">
    <location>
        <begin position="499"/>
        <end position="521"/>
    </location>
</feature>
<dbReference type="OrthoDB" id="4835412at2759"/>
<comment type="caution">
    <text evidence="3">The sequence shown here is derived from an EMBL/GenBank/DDBJ whole genome shotgun (WGS) entry which is preliminary data.</text>
</comment>
<proteinExistence type="predicted"/>
<feature type="region of interest" description="Disordered" evidence="2">
    <location>
        <begin position="570"/>
        <end position="687"/>
    </location>
</feature>
<dbReference type="Proteomes" id="UP000887229">
    <property type="component" value="Unassembled WGS sequence"/>
</dbReference>
<gene>
    <name evidence="3" type="ORF">F5Z01DRAFT_674184</name>
</gene>
<feature type="compositionally biased region" description="Polar residues" evidence="2">
    <location>
        <begin position="591"/>
        <end position="610"/>
    </location>
</feature>
<sequence length="733" mass="81009">MSRLDRLLETVRLQERKDRAERDRLKSEIVRLDQELARLKKERVSINARLERHDAIKPKLESHVATKSQLEADIAQLDVDMKKQLEPCNVSSGSSFKRFFQQAQPIIEALLLQQEEKLKCVGELERKEPALFDEIDAEDIYLPESTPFDAGVGDESGPVDPGEDRAVPDSVSRQPADVSSLSLSSSSGRQKKRRLSRTKDIPRKAPRLGERSIDIHTFFQNGKSRHRIFRANGDEENWWIVWCKTHKLSFTTKNPLAGAGKYLHSDRHGGMDKSNETAVVHLGYKVLNCTPELVEANNRAVDAGQDGREPHLPHKSRRRATLSDEDDDEAEFVPKAYAKKPMRRRADTASQAVLDPKPGEVYLAWIGQNFRAAICLPLPPSVDGTGISELQVQREDLAKEMESEPPICYRKKTDGGFAWATDYEDHGPKVQGRQHPVVVINNSNMKKWTRAWIPANSLLELDKTDPSLQSVANRSVVLTELRRRKDLEWDESGRIHKIASSGSVTDAPSSHGSPRNQADVLGQDESGRMHTVASVVPVTNAPPPHAPARNQEDIDDDFVDEHARGEMNAVEEAQGQDRGSPDAVHGEEQTTDANVNDQTIKTNVSESEGNIQPAEEADTAGKSPTPDRSRSSSPVFGSMEAKVEPPDSSDESQVAATHSLFGLYPRMRSPTTSEAMDTNDSMGGEDGQLTLTGKAPLASMETRGLLDGQSVLFSHSDSATAVCKYARGTTAVA</sequence>
<dbReference type="AlphaFoldDB" id="A0A9P8CR80"/>
<feature type="coiled-coil region" evidence="1">
    <location>
        <begin position="15"/>
        <end position="49"/>
    </location>
</feature>
<evidence type="ECO:0000313" key="4">
    <source>
        <dbReference type="Proteomes" id="UP000887229"/>
    </source>
</evidence>